<dbReference type="InterPro" id="IPR010610">
    <property type="entry name" value="EryCIII-like_C"/>
</dbReference>
<dbReference type="GO" id="GO:0016758">
    <property type="term" value="F:hexosyltransferase activity"/>
    <property type="evidence" value="ECO:0007669"/>
    <property type="project" value="UniProtKB-ARBA"/>
</dbReference>
<keyword evidence="3 7" id="KW-0808">Transferase</keyword>
<evidence type="ECO:0000256" key="1">
    <source>
        <dbReference type="ARBA" id="ARBA00006962"/>
    </source>
</evidence>
<evidence type="ECO:0000256" key="3">
    <source>
        <dbReference type="ARBA" id="ARBA00022679"/>
    </source>
</evidence>
<dbReference type="InterPro" id="IPR048284">
    <property type="entry name" value="EryCIII-like_N"/>
</dbReference>
<proteinExistence type="inferred from homology"/>
<organism evidence="7 8">
    <name type="scientific">Streptomyces sulfonofaciens</name>
    <dbReference type="NCBI Taxonomy" id="68272"/>
    <lineage>
        <taxon>Bacteria</taxon>
        <taxon>Bacillati</taxon>
        <taxon>Actinomycetota</taxon>
        <taxon>Actinomycetes</taxon>
        <taxon>Kitasatosporales</taxon>
        <taxon>Streptomycetaceae</taxon>
        <taxon>Streptomyces</taxon>
    </lineage>
</organism>
<dbReference type="Pfam" id="PF21036">
    <property type="entry name" value="EryCIII-like_N"/>
    <property type="match status" value="1"/>
</dbReference>
<dbReference type="Pfam" id="PF06722">
    <property type="entry name" value="EryCIII-like_C"/>
    <property type="match status" value="1"/>
</dbReference>
<evidence type="ECO:0000259" key="6">
    <source>
        <dbReference type="Pfam" id="PF21036"/>
    </source>
</evidence>
<feature type="domain" description="Erythromycin biosynthesis protein CIII-like N-terminal" evidence="6">
    <location>
        <begin position="22"/>
        <end position="240"/>
    </location>
</feature>
<feature type="domain" description="Erythromycin biosynthesis protein CIII-like C-terminal" evidence="5">
    <location>
        <begin position="260"/>
        <end position="407"/>
    </location>
</feature>
<accession>A0A919G7Y5</accession>
<comment type="caution">
    <text evidence="7">The sequence shown here is derived from an EMBL/GenBank/DDBJ whole genome shotgun (WGS) entry which is preliminary data.</text>
</comment>
<name>A0A919G7Y5_9ACTN</name>
<evidence type="ECO:0000256" key="2">
    <source>
        <dbReference type="ARBA" id="ARBA00022676"/>
    </source>
</evidence>
<evidence type="ECO:0000313" key="8">
    <source>
        <dbReference type="Proteomes" id="UP000603708"/>
    </source>
</evidence>
<dbReference type="SUPFAM" id="SSF53756">
    <property type="entry name" value="UDP-Glycosyltransferase/glycogen phosphorylase"/>
    <property type="match status" value="1"/>
</dbReference>
<dbReference type="GO" id="GO:0008194">
    <property type="term" value="F:UDP-glycosyltransferase activity"/>
    <property type="evidence" value="ECO:0007669"/>
    <property type="project" value="InterPro"/>
</dbReference>
<dbReference type="AlphaFoldDB" id="A0A919G7Y5"/>
<keyword evidence="8" id="KW-1185">Reference proteome</keyword>
<dbReference type="EMBL" id="BNCD01000008">
    <property type="protein sequence ID" value="GHH78960.1"/>
    <property type="molecule type" value="Genomic_DNA"/>
</dbReference>
<gene>
    <name evidence="7" type="ORF">GCM10018793_30490</name>
</gene>
<dbReference type="RefSeq" id="WP_189932187.1">
    <property type="nucleotide sequence ID" value="NZ_BNCD01000008.1"/>
</dbReference>
<dbReference type="CDD" id="cd03784">
    <property type="entry name" value="GT1_Gtf-like"/>
    <property type="match status" value="1"/>
</dbReference>
<comment type="similarity">
    <text evidence="1">Belongs to the glycosyltransferase 28 family.</text>
</comment>
<evidence type="ECO:0000313" key="7">
    <source>
        <dbReference type="EMBL" id="GHH78960.1"/>
    </source>
</evidence>
<dbReference type="GO" id="GO:0017000">
    <property type="term" value="P:antibiotic biosynthetic process"/>
    <property type="evidence" value="ECO:0007669"/>
    <property type="project" value="UniProtKB-ARBA"/>
</dbReference>
<reference evidence="7" key="2">
    <citation type="submission" date="2020-09" db="EMBL/GenBank/DDBJ databases">
        <authorList>
            <person name="Sun Q."/>
            <person name="Ohkuma M."/>
        </authorList>
    </citation>
    <scope>NUCLEOTIDE SEQUENCE</scope>
    <source>
        <strain evidence="7">JCM 5069</strain>
    </source>
</reference>
<keyword evidence="2" id="KW-0328">Glycosyltransferase</keyword>
<dbReference type="InterPro" id="IPR050426">
    <property type="entry name" value="Glycosyltransferase_28"/>
</dbReference>
<dbReference type="PANTHER" id="PTHR48050:SF13">
    <property type="entry name" value="STEROL 3-BETA-GLUCOSYLTRANSFERASE UGT80A2"/>
    <property type="match status" value="1"/>
</dbReference>
<protein>
    <submittedName>
        <fullName evidence="7">Glycosyl transferase</fullName>
    </submittedName>
</protein>
<dbReference type="Proteomes" id="UP000603708">
    <property type="component" value="Unassembled WGS sequence"/>
</dbReference>
<dbReference type="Gene3D" id="3.40.50.2000">
    <property type="entry name" value="Glycogen Phosphorylase B"/>
    <property type="match status" value="2"/>
</dbReference>
<evidence type="ECO:0000256" key="4">
    <source>
        <dbReference type="SAM" id="MobiDB-lite"/>
    </source>
</evidence>
<dbReference type="InterPro" id="IPR002213">
    <property type="entry name" value="UDP_glucos_trans"/>
</dbReference>
<dbReference type="PANTHER" id="PTHR48050">
    <property type="entry name" value="STEROL 3-BETA-GLUCOSYLTRANSFERASE"/>
    <property type="match status" value="1"/>
</dbReference>
<feature type="region of interest" description="Disordered" evidence="4">
    <location>
        <begin position="411"/>
        <end position="439"/>
    </location>
</feature>
<sequence length="439" mass="45792">MRALFIPAAAAGHYFPMVPLAWALRTAGHDVCIAGQPPVTDLVVRSGLTTAVVGGSYDLMAAIADADREIRDRLGRNPASFAELGRMDPDLRKWHGGLRTAPHTRAAEAMADELVAFVRGWRPDVVVSDPITMVAPLVCEVASVPLVHHMWGPQEPSLTNFAGYGGPVERWPAGLTALYERFGAEVRADYSPFSISACPPSLQTAAVPTRHTTRYVPYNGSGVLPGWLTQPAGRPRVCVSWSTSQALVRTGGRHPVSAIAEALGALDVELVVAVTAADRDAVGALPAGTRVMTDLPLGAVLPTCAVSVNTGGAGSILTAAALGVPQVIAPQGPGHAFNAERIAAVGAGIGLGAHPSEITRPGPLAELTGSVAALLTEERWAEAAGDLRRENLAQPPLSDAVRRVEELVRTTNAAPPRRNGKVTVPGSAPYATARDTEAP</sequence>
<reference evidence="7" key="1">
    <citation type="journal article" date="2014" name="Int. J. Syst. Evol. Microbiol.">
        <title>Complete genome sequence of Corynebacterium casei LMG S-19264T (=DSM 44701T), isolated from a smear-ripened cheese.</title>
        <authorList>
            <consortium name="US DOE Joint Genome Institute (JGI-PGF)"/>
            <person name="Walter F."/>
            <person name="Albersmeier A."/>
            <person name="Kalinowski J."/>
            <person name="Ruckert C."/>
        </authorList>
    </citation>
    <scope>NUCLEOTIDE SEQUENCE</scope>
    <source>
        <strain evidence="7">JCM 5069</strain>
    </source>
</reference>
<evidence type="ECO:0000259" key="5">
    <source>
        <dbReference type="Pfam" id="PF06722"/>
    </source>
</evidence>